<dbReference type="EMBL" id="CP072649">
    <property type="protein sequence ID" value="QUW04356.1"/>
    <property type="molecule type" value="Genomic_DNA"/>
</dbReference>
<accession>A0ABX8BEA7</accession>
<evidence type="ECO:0000313" key="2">
    <source>
        <dbReference type="EMBL" id="QUW04356.1"/>
    </source>
</evidence>
<evidence type="ECO:0000259" key="1">
    <source>
        <dbReference type="Pfam" id="PF00717"/>
    </source>
</evidence>
<dbReference type="Proteomes" id="UP000676506">
    <property type="component" value="Chromosome 2"/>
</dbReference>
<proteinExistence type="predicted"/>
<dbReference type="CDD" id="cd06462">
    <property type="entry name" value="Peptidase_S24_S26"/>
    <property type="match status" value="1"/>
</dbReference>
<reference evidence="2 3" key="1">
    <citation type="submission" date="2021-03" db="EMBL/GenBank/DDBJ databases">
        <title>Genomic and phenotypic characterization of Chloracidobacterium isolates provides evidence for multiple species.</title>
        <authorList>
            <person name="Saini M.K."/>
            <person name="Costas A.M.G."/>
            <person name="Tank M."/>
            <person name="Bryant D.A."/>
        </authorList>
    </citation>
    <scope>NUCLEOTIDE SEQUENCE [LARGE SCALE GENOMIC DNA]</scope>
    <source>
        <strain evidence="2 3">BV2-C</strain>
    </source>
</reference>
<protein>
    <submittedName>
        <fullName evidence="2">S24/S26 family peptidase</fullName>
    </submittedName>
</protein>
<gene>
    <name evidence="2" type="ORF">J8C06_15090</name>
</gene>
<dbReference type="Pfam" id="PF00717">
    <property type="entry name" value="Peptidase_S24"/>
    <property type="match status" value="1"/>
</dbReference>
<feature type="domain" description="Peptidase S24/S26A/S26B/S26C" evidence="1">
    <location>
        <begin position="15"/>
        <end position="76"/>
    </location>
</feature>
<sequence>MKTNLKLTPLVVDLLRQGHAVRFRATGQSMAPTIADGDVIRVEPLAMDAPVSVGDVVLALVNNRLIAHRVIGITGGGVTAQLTLRGDAQASVADCVARRDVLGRLPNNTLPPNTVRPGRRSGMATIRAALTHVQHRFQHMF</sequence>
<dbReference type="Gene3D" id="2.10.109.10">
    <property type="entry name" value="Umud Fragment, subunit A"/>
    <property type="match status" value="1"/>
</dbReference>
<name>A0ABX8BEA7_9BACT</name>
<dbReference type="SUPFAM" id="SSF51306">
    <property type="entry name" value="LexA/Signal peptidase"/>
    <property type="match status" value="1"/>
</dbReference>
<dbReference type="InterPro" id="IPR015927">
    <property type="entry name" value="Peptidase_S24_S26A/B/C"/>
</dbReference>
<organism evidence="2 3">
    <name type="scientific">Chloracidobacterium validum</name>
    <dbReference type="NCBI Taxonomy" id="2821543"/>
    <lineage>
        <taxon>Bacteria</taxon>
        <taxon>Pseudomonadati</taxon>
        <taxon>Acidobacteriota</taxon>
        <taxon>Terriglobia</taxon>
        <taxon>Terriglobales</taxon>
        <taxon>Acidobacteriaceae</taxon>
        <taxon>Chloracidobacterium</taxon>
    </lineage>
</organism>
<dbReference type="RefSeq" id="WP_211430245.1">
    <property type="nucleotide sequence ID" value="NZ_CP072649.1"/>
</dbReference>
<evidence type="ECO:0000313" key="3">
    <source>
        <dbReference type="Proteomes" id="UP000676506"/>
    </source>
</evidence>
<keyword evidence="3" id="KW-1185">Reference proteome</keyword>
<dbReference type="InterPro" id="IPR036286">
    <property type="entry name" value="LexA/Signal_pep-like_sf"/>
</dbReference>